<evidence type="ECO:0000256" key="4">
    <source>
        <dbReference type="ARBA" id="ARBA00022989"/>
    </source>
</evidence>
<evidence type="ECO:0000313" key="6">
    <source>
        <dbReference type="EMBL" id="KJL47126.1"/>
    </source>
</evidence>
<dbReference type="AlphaFoldDB" id="A0A0M2HK97"/>
<dbReference type="EC" id="2.4.1.227" evidence="6"/>
<keyword evidence="2" id="KW-0812">Transmembrane</keyword>
<keyword evidence="6" id="KW-0328">Glycosyltransferase</keyword>
<keyword evidence="7" id="KW-1185">Reference proteome</keyword>
<reference evidence="6 7" key="1">
    <citation type="submission" date="2015-02" db="EMBL/GenBank/DDBJ databases">
        <title>Draft genome sequences of ten Microbacterium spp. with emphasis on heavy metal contaminated environments.</title>
        <authorList>
            <person name="Corretto E."/>
        </authorList>
    </citation>
    <scope>NUCLEOTIDE SEQUENCE [LARGE SCALE GENOMIC DNA]</scope>
    <source>
        <strain evidence="6 7">SA35</strain>
    </source>
</reference>
<keyword evidence="4" id="KW-1133">Transmembrane helix</keyword>
<keyword evidence="3" id="KW-0256">Endoplasmic reticulum</keyword>
<keyword evidence="5" id="KW-0472">Membrane</keyword>
<dbReference type="Proteomes" id="UP000033900">
    <property type="component" value="Unassembled WGS sequence"/>
</dbReference>
<comment type="subcellular location">
    <subcellularLocation>
        <location evidence="1">Endoplasmic reticulum membrane</location>
        <topology evidence="1">Single-pass membrane protein</topology>
    </subcellularLocation>
</comment>
<evidence type="ECO:0000256" key="2">
    <source>
        <dbReference type="ARBA" id="ARBA00022692"/>
    </source>
</evidence>
<protein>
    <submittedName>
        <fullName evidence="6">UDP-N-acetylglucosamine--N-acetylmuramyl-(Pentapeptide) pyrophosphoryl-undecaprenol N-acetylglucosamine transferase</fullName>
        <ecNumber evidence="6">2.4.1.227</ecNumber>
    </submittedName>
</protein>
<dbReference type="SUPFAM" id="SSF53756">
    <property type="entry name" value="UDP-Glycosyltransferase/glycogen phosphorylase"/>
    <property type="match status" value="1"/>
</dbReference>
<dbReference type="RefSeq" id="WP_045257563.1">
    <property type="nucleotide sequence ID" value="NZ_CP158847.1"/>
</dbReference>
<evidence type="ECO:0000256" key="3">
    <source>
        <dbReference type="ARBA" id="ARBA00022824"/>
    </source>
</evidence>
<organism evidence="6 7">
    <name type="scientific">Microbacterium hydrocarbonoxydans</name>
    <dbReference type="NCBI Taxonomy" id="273678"/>
    <lineage>
        <taxon>Bacteria</taxon>
        <taxon>Bacillati</taxon>
        <taxon>Actinomycetota</taxon>
        <taxon>Actinomycetes</taxon>
        <taxon>Micrococcales</taxon>
        <taxon>Microbacteriaceae</taxon>
        <taxon>Microbacterium</taxon>
    </lineage>
</organism>
<dbReference type="PATRIC" id="fig|273678.4.peg.1914"/>
<dbReference type="GO" id="GO:0004577">
    <property type="term" value="F:N-acetylglucosaminyldiphosphodolichol N-acetylglucosaminyltransferase activity"/>
    <property type="evidence" value="ECO:0007669"/>
    <property type="project" value="TreeGrafter"/>
</dbReference>
<dbReference type="GO" id="GO:0006488">
    <property type="term" value="P:dolichol-linked oligosaccharide biosynthetic process"/>
    <property type="evidence" value="ECO:0007669"/>
    <property type="project" value="InterPro"/>
</dbReference>
<comment type="caution">
    <text evidence="6">The sequence shown here is derived from an EMBL/GenBank/DDBJ whole genome shotgun (WGS) entry which is preliminary data.</text>
</comment>
<dbReference type="InterPro" id="IPR013969">
    <property type="entry name" value="Oligosacch_biosynth_Alg14"/>
</dbReference>
<evidence type="ECO:0000313" key="7">
    <source>
        <dbReference type="Proteomes" id="UP000033900"/>
    </source>
</evidence>
<dbReference type="Pfam" id="PF08660">
    <property type="entry name" value="Alg14"/>
    <property type="match status" value="1"/>
</dbReference>
<dbReference type="OrthoDB" id="555447at2"/>
<evidence type="ECO:0000256" key="1">
    <source>
        <dbReference type="ARBA" id="ARBA00004389"/>
    </source>
</evidence>
<sequence length="149" mass="17004">MKILIACSSGGHLTQALALREWWGEHERCWATFPVEDARSRLSEEKVYEIHYPTVRNVPNLLRNFGLARRVLAAERPDVVFSTGAAIALPFFTQARFFGARTVYLEPVDRITSPGLSGRLVYPFADEFLVQWEQMREFYPGSRNVGVVL</sequence>
<dbReference type="EMBL" id="JYJB01000009">
    <property type="protein sequence ID" value="KJL47126.1"/>
    <property type="molecule type" value="Genomic_DNA"/>
</dbReference>
<dbReference type="Gene3D" id="3.40.50.2000">
    <property type="entry name" value="Glycogen Phosphorylase B"/>
    <property type="match status" value="1"/>
</dbReference>
<dbReference type="PANTHER" id="PTHR12154">
    <property type="entry name" value="GLYCOSYL TRANSFERASE-RELATED"/>
    <property type="match status" value="1"/>
</dbReference>
<keyword evidence="6" id="KW-0808">Transferase</keyword>
<proteinExistence type="predicted"/>
<accession>A0A0M2HK97</accession>
<dbReference type="NCBIfam" id="NF041549">
    <property type="entry name" value="PssD"/>
    <property type="match status" value="1"/>
</dbReference>
<dbReference type="STRING" id="273678.RS84_01911"/>
<dbReference type="PANTHER" id="PTHR12154:SF4">
    <property type="entry name" value="UDP-N-ACETYLGLUCOSAMINE TRANSFERASE SUBUNIT ALG14 HOMOLOG"/>
    <property type="match status" value="1"/>
</dbReference>
<name>A0A0M2HK97_9MICO</name>
<gene>
    <name evidence="6" type="primary">murG_1</name>
    <name evidence="6" type="ORF">RS84_01911</name>
</gene>
<evidence type="ECO:0000256" key="5">
    <source>
        <dbReference type="ARBA" id="ARBA00023136"/>
    </source>
</evidence>